<dbReference type="AlphaFoldDB" id="A0A078M814"/>
<proteinExistence type="predicted"/>
<dbReference type="EMBL" id="LK391969">
    <property type="protein sequence ID" value="CEF25825.1"/>
    <property type="molecule type" value="Genomic_DNA"/>
</dbReference>
<keyword evidence="1" id="KW-0812">Transmembrane</keyword>
<keyword evidence="1" id="KW-0472">Membrane</keyword>
<gene>
    <name evidence="2" type="ORF">BN1049_00743</name>
</gene>
<name>A0A078M814_9PSED</name>
<dbReference type="PATRIC" id="fig|1461581.3.peg.727"/>
<sequence length="105" mass="11363">MSNAGLWLLAAAASMGLATSWLALSLPAHWRQVFSADEVAPGYLRTLGWLALSVSVLCCFKADHPSMAVLVWFTLLPVVALATAMALSYRPALLRTVCPVFMRAR</sequence>
<evidence type="ECO:0008006" key="3">
    <source>
        <dbReference type="Google" id="ProtNLM"/>
    </source>
</evidence>
<feature type="transmembrane region" description="Helical" evidence="1">
    <location>
        <begin position="67"/>
        <end position="87"/>
    </location>
</feature>
<dbReference type="OrthoDB" id="5988692at2"/>
<dbReference type="Pfam" id="PF11804">
    <property type="entry name" value="DUF3325"/>
    <property type="match status" value="1"/>
</dbReference>
<feature type="transmembrane region" description="Helical" evidence="1">
    <location>
        <begin position="42"/>
        <end position="60"/>
    </location>
</feature>
<dbReference type="InterPro" id="IPR021762">
    <property type="entry name" value="DUF3325"/>
</dbReference>
<dbReference type="RefSeq" id="WP_044498376.1">
    <property type="nucleotide sequence ID" value="NZ_LK391969.1"/>
</dbReference>
<evidence type="ECO:0000313" key="2">
    <source>
        <dbReference type="EMBL" id="CEA02395.1"/>
    </source>
</evidence>
<protein>
    <recommendedName>
        <fullName evidence="3">DUF3325 domain-containing protein</fullName>
    </recommendedName>
</protein>
<reference evidence="2" key="1">
    <citation type="submission" date="2014-07" db="EMBL/GenBank/DDBJ databases">
        <authorList>
            <person name="Urmite Genomes Urmite Genomes"/>
        </authorList>
    </citation>
    <scope>NUCLEOTIDE SEQUENCE</scope>
    <source>
        <strain evidence="2">12M76_air</strain>
    </source>
</reference>
<accession>A0A078M814</accession>
<dbReference type="EMBL" id="LM997413">
    <property type="protein sequence ID" value="CEA02395.1"/>
    <property type="molecule type" value="Genomic_DNA"/>
</dbReference>
<evidence type="ECO:0000256" key="1">
    <source>
        <dbReference type="SAM" id="Phobius"/>
    </source>
</evidence>
<organism evidence="2">
    <name type="scientific">Pseudomonas saudimassiliensis</name>
    <dbReference type="NCBI Taxonomy" id="1461581"/>
    <lineage>
        <taxon>Bacteria</taxon>
        <taxon>Pseudomonadati</taxon>
        <taxon>Pseudomonadota</taxon>
        <taxon>Gammaproteobacteria</taxon>
        <taxon>Pseudomonadales</taxon>
        <taxon>Pseudomonadaceae</taxon>
        <taxon>Pseudomonas</taxon>
    </lineage>
</organism>
<keyword evidence="1" id="KW-1133">Transmembrane helix</keyword>